<accession>A0A7J8IXR3</accession>
<evidence type="ECO:0000313" key="7">
    <source>
        <dbReference type="EMBL" id="KAF6489407.1"/>
    </source>
</evidence>
<organism evidence="7 8">
    <name type="scientific">Molossus molossus</name>
    <name type="common">Pallas' mastiff bat</name>
    <name type="synonym">Vespertilio molossus</name>
    <dbReference type="NCBI Taxonomy" id="27622"/>
    <lineage>
        <taxon>Eukaryota</taxon>
        <taxon>Metazoa</taxon>
        <taxon>Chordata</taxon>
        <taxon>Craniata</taxon>
        <taxon>Vertebrata</taxon>
        <taxon>Euteleostomi</taxon>
        <taxon>Mammalia</taxon>
        <taxon>Eutheria</taxon>
        <taxon>Laurasiatheria</taxon>
        <taxon>Chiroptera</taxon>
        <taxon>Yangochiroptera</taxon>
        <taxon>Molossidae</taxon>
        <taxon>Molossus</taxon>
    </lineage>
</organism>
<feature type="region of interest" description="Disordered" evidence="5">
    <location>
        <begin position="83"/>
        <end position="105"/>
    </location>
</feature>
<evidence type="ECO:0000256" key="5">
    <source>
        <dbReference type="SAM" id="MobiDB-lite"/>
    </source>
</evidence>
<name>A0A7J8IXR3_MOLMO</name>
<dbReference type="Proteomes" id="UP000550707">
    <property type="component" value="Unassembled WGS sequence"/>
</dbReference>
<comment type="similarity">
    <text evidence="1">Belongs to the class I-like SAM-binding methyltransferase superfamily. EEF2KMT family.</text>
</comment>
<evidence type="ECO:0000256" key="4">
    <source>
        <dbReference type="ARBA" id="ARBA00022691"/>
    </source>
</evidence>
<evidence type="ECO:0000256" key="2">
    <source>
        <dbReference type="ARBA" id="ARBA00022603"/>
    </source>
</evidence>
<dbReference type="EMBL" id="JACASF010000003">
    <property type="protein sequence ID" value="KAF6489407.1"/>
    <property type="molecule type" value="Genomic_DNA"/>
</dbReference>
<gene>
    <name evidence="7" type="ORF">HJG59_004954</name>
</gene>
<evidence type="ECO:0000259" key="6">
    <source>
        <dbReference type="Pfam" id="PF14904"/>
    </source>
</evidence>
<dbReference type="AlphaFoldDB" id="A0A7J8IXR3"/>
<evidence type="ECO:0000313" key="8">
    <source>
        <dbReference type="Proteomes" id="UP000550707"/>
    </source>
</evidence>
<evidence type="ECO:0000256" key="1">
    <source>
        <dbReference type="ARBA" id="ARBA00005511"/>
    </source>
</evidence>
<comment type="caution">
    <text evidence="7">The sequence shown here is derived from an EMBL/GenBank/DDBJ whole genome shotgun (WGS) entry which is preliminary data.</text>
</comment>
<evidence type="ECO:0000256" key="3">
    <source>
        <dbReference type="ARBA" id="ARBA00022679"/>
    </source>
</evidence>
<dbReference type="Gene3D" id="3.40.50.150">
    <property type="entry name" value="Vaccinia Virus protein VP39"/>
    <property type="match status" value="1"/>
</dbReference>
<dbReference type="InterPro" id="IPR029063">
    <property type="entry name" value="SAM-dependent_MTases_sf"/>
</dbReference>
<proteinExistence type="inferred from homology"/>
<keyword evidence="2" id="KW-0489">Methyltransferase</keyword>
<dbReference type="InterPro" id="IPR029426">
    <property type="entry name" value="FAM86_N"/>
</dbReference>
<dbReference type="Pfam" id="PF14904">
    <property type="entry name" value="FAM86"/>
    <property type="match status" value="1"/>
</dbReference>
<protein>
    <recommendedName>
        <fullName evidence="6">FAM86 N-terminal domain-containing protein</fullName>
    </recommendedName>
</protein>
<keyword evidence="8" id="KW-1185">Reference proteome</keyword>
<dbReference type="GO" id="GO:0032259">
    <property type="term" value="P:methylation"/>
    <property type="evidence" value="ECO:0007669"/>
    <property type="project" value="UniProtKB-KW"/>
</dbReference>
<sequence length="105" mass="11423">MAPDDSAEISRLLQRFERRFLATRALRSFPWQPSGDSVTLSESTAIVSHGTTGLVTWNAALYLAEWAIENPEAFTHRCAVLPRDRPLPGQGPADALHLPEGPAGS</sequence>
<reference evidence="7 8" key="1">
    <citation type="journal article" date="2020" name="Nature">
        <title>Six reference-quality genomes reveal evolution of bat adaptations.</title>
        <authorList>
            <person name="Jebb D."/>
            <person name="Huang Z."/>
            <person name="Pippel M."/>
            <person name="Hughes G.M."/>
            <person name="Lavrichenko K."/>
            <person name="Devanna P."/>
            <person name="Winkler S."/>
            <person name="Jermiin L.S."/>
            <person name="Skirmuntt E.C."/>
            <person name="Katzourakis A."/>
            <person name="Burkitt-Gray L."/>
            <person name="Ray D.A."/>
            <person name="Sullivan K.A.M."/>
            <person name="Roscito J.G."/>
            <person name="Kirilenko B.M."/>
            <person name="Davalos L.M."/>
            <person name="Corthals A.P."/>
            <person name="Power M.L."/>
            <person name="Jones G."/>
            <person name="Ransome R.D."/>
            <person name="Dechmann D.K.N."/>
            <person name="Locatelli A.G."/>
            <person name="Puechmaille S.J."/>
            <person name="Fedrigo O."/>
            <person name="Jarvis E.D."/>
            <person name="Hiller M."/>
            <person name="Vernes S.C."/>
            <person name="Myers E.W."/>
            <person name="Teeling E.C."/>
        </authorList>
    </citation>
    <scope>NUCLEOTIDE SEQUENCE [LARGE SCALE GENOMIC DNA]</scope>
    <source>
        <strain evidence="7">MMolMol1</strain>
        <tissue evidence="7">Muscle</tissue>
    </source>
</reference>
<keyword evidence="3" id="KW-0808">Transferase</keyword>
<dbReference type="GO" id="GO:0008168">
    <property type="term" value="F:methyltransferase activity"/>
    <property type="evidence" value="ECO:0007669"/>
    <property type="project" value="UniProtKB-KW"/>
</dbReference>
<keyword evidence="4" id="KW-0949">S-adenosyl-L-methionine</keyword>
<feature type="domain" description="FAM86 N-terminal" evidence="6">
    <location>
        <begin position="11"/>
        <end position="47"/>
    </location>
</feature>